<protein>
    <recommendedName>
        <fullName evidence="18">Cytochrome P450</fullName>
    </recommendedName>
</protein>
<dbReference type="InterPro" id="IPR002401">
    <property type="entry name" value="Cyt_P450_E_grp-I"/>
</dbReference>
<dbReference type="OrthoDB" id="2789670at2759"/>
<evidence type="ECO:0000256" key="7">
    <source>
        <dbReference type="ARBA" id="ARBA00022723"/>
    </source>
</evidence>
<gene>
    <name evidence="16" type="ORF">CHIRRI_LOCUS14213</name>
</gene>
<dbReference type="InterPro" id="IPR017972">
    <property type="entry name" value="Cyt_P450_CS"/>
</dbReference>
<dbReference type="GO" id="GO:0016705">
    <property type="term" value="F:oxidoreductase activity, acting on paired donors, with incorporation or reduction of molecular oxygen"/>
    <property type="evidence" value="ECO:0007669"/>
    <property type="project" value="InterPro"/>
</dbReference>
<dbReference type="Proteomes" id="UP001153620">
    <property type="component" value="Chromosome 4"/>
</dbReference>
<comment type="similarity">
    <text evidence="5 15">Belongs to the cytochrome P450 family.</text>
</comment>
<dbReference type="InterPro" id="IPR050476">
    <property type="entry name" value="Insect_CytP450_Detox"/>
</dbReference>
<keyword evidence="11 14" id="KW-0408">Iron</keyword>
<dbReference type="PRINTS" id="PR00385">
    <property type="entry name" value="P450"/>
</dbReference>
<dbReference type="EMBL" id="OU895880">
    <property type="protein sequence ID" value="CAG9811404.1"/>
    <property type="molecule type" value="Genomic_DNA"/>
</dbReference>
<dbReference type="SUPFAM" id="SSF48264">
    <property type="entry name" value="Cytochrome P450"/>
    <property type="match status" value="1"/>
</dbReference>
<keyword evidence="17" id="KW-1185">Reference proteome</keyword>
<evidence type="ECO:0000313" key="16">
    <source>
        <dbReference type="EMBL" id="CAG9811404.1"/>
    </source>
</evidence>
<name>A0A9N9WYT8_9DIPT</name>
<comment type="function">
    <text evidence="2">May be involved in the metabolism of insect hormones and in the breakdown of synthetic insecticides.</text>
</comment>
<accession>A0A9N9WYT8</accession>
<keyword evidence="13" id="KW-0472">Membrane</keyword>
<dbReference type="CDD" id="cd11056">
    <property type="entry name" value="CYP6-like"/>
    <property type="match status" value="1"/>
</dbReference>
<dbReference type="GO" id="GO:0005506">
    <property type="term" value="F:iron ion binding"/>
    <property type="evidence" value="ECO:0007669"/>
    <property type="project" value="InterPro"/>
</dbReference>
<evidence type="ECO:0000256" key="5">
    <source>
        <dbReference type="ARBA" id="ARBA00010617"/>
    </source>
</evidence>
<organism evidence="16 17">
    <name type="scientific">Chironomus riparius</name>
    <dbReference type="NCBI Taxonomy" id="315576"/>
    <lineage>
        <taxon>Eukaryota</taxon>
        <taxon>Metazoa</taxon>
        <taxon>Ecdysozoa</taxon>
        <taxon>Arthropoda</taxon>
        <taxon>Hexapoda</taxon>
        <taxon>Insecta</taxon>
        <taxon>Pterygota</taxon>
        <taxon>Neoptera</taxon>
        <taxon>Endopterygota</taxon>
        <taxon>Diptera</taxon>
        <taxon>Nematocera</taxon>
        <taxon>Chironomoidea</taxon>
        <taxon>Chironomidae</taxon>
        <taxon>Chironominae</taxon>
        <taxon>Chironomus</taxon>
    </lineage>
</organism>
<evidence type="ECO:0000256" key="9">
    <source>
        <dbReference type="ARBA" id="ARBA00022848"/>
    </source>
</evidence>
<evidence type="ECO:0000313" key="17">
    <source>
        <dbReference type="Proteomes" id="UP001153620"/>
    </source>
</evidence>
<evidence type="ECO:0000256" key="12">
    <source>
        <dbReference type="ARBA" id="ARBA00023033"/>
    </source>
</evidence>
<evidence type="ECO:0000256" key="14">
    <source>
        <dbReference type="PIRSR" id="PIRSR602401-1"/>
    </source>
</evidence>
<dbReference type="GO" id="GO:0004497">
    <property type="term" value="F:monooxygenase activity"/>
    <property type="evidence" value="ECO:0007669"/>
    <property type="project" value="UniProtKB-KW"/>
</dbReference>
<dbReference type="PROSITE" id="PS00086">
    <property type="entry name" value="CYTOCHROME_P450"/>
    <property type="match status" value="1"/>
</dbReference>
<keyword evidence="7 14" id="KW-0479">Metal-binding</keyword>
<evidence type="ECO:0000256" key="1">
    <source>
        <dbReference type="ARBA" id="ARBA00001971"/>
    </source>
</evidence>
<evidence type="ECO:0000256" key="4">
    <source>
        <dbReference type="ARBA" id="ARBA00004406"/>
    </source>
</evidence>
<evidence type="ECO:0000256" key="6">
    <source>
        <dbReference type="ARBA" id="ARBA00022617"/>
    </source>
</evidence>
<feature type="binding site" description="axial binding residue" evidence="14">
    <location>
        <position position="479"/>
    </location>
    <ligand>
        <name>heme</name>
        <dbReference type="ChEBI" id="CHEBI:30413"/>
    </ligand>
    <ligandPart>
        <name>Fe</name>
        <dbReference type="ChEBI" id="CHEBI:18248"/>
    </ligandPart>
</feature>
<comment type="subcellular location">
    <subcellularLocation>
        <location evidence="4">Endoplasmic reticulum membrane</location>
        <topology evidence="4">Peripheral membrane protein</topology>
    </subcellularLocation>
    <subcellularLocation>
        <location evidence="3">Microsome membrane</location>
        <topology evidence="3">Peripheral membrane protein</topology>
    </subcellularLocation>
</comment>
<dbReference type="Pfam" id="PF00067">
    <property type="entry name" value="p450"/>
    <property type="match status" value="1"/>
</dbReference>
<dbReference type="PRINTS" id="PR00463">
    <property type="entry name" value="EP450I"/>
</dbReference>
<proteinExistence type="inferred from homology"/>
<dbReference type="InterPro" id="IPR001128">
    <property type="entry name" value="Cyt_P450"/>
</dbReference>
<dbReference type="GO" id="GO:0005789">
    <property type="term" value="C:endoplasmic reticulum membrane"/>
    <property type="evidence" value="ECO:0007669"/>
    <property type="project" value="UniProtKB-SubCell"/>
</dbReference>
<sequence>MDIILIIIWILIIAGWFLYKRAKIVYEELESYGIPYEGAINSYWGIIELLLMKRHFFYLIDDQYKKFKGQQIVPAFNLSQRSFMARDAEIIKQITIKDFDSFVNHDQSFNGDIDSLQGKMLFTLVDDEWRNMRNTLSPIFTSSKMKMMFGILSDCASDFMVHYEKKVKETGKLVINSKETFSRFTVDGICSAVLGFKGDCVENEDSELYKLSVRMQPVDIWSTFKFLLFFFFANIYKFFKFQLTTKEIRDFFYNAIVKVMKEREQNGTFRPDVIQLLMQAKKGQLKVQDKENEVNEAELSNFSANIEYDVKAKNTKLTNWTDEHYMAQGFIFFFAGYDTTQTLLQVTTYSLAKNKDVQQKLIDEVDEVVASLGDASISYETLHKMQYLDMVISEALRYWPPASATTRGCNRDYDLKLNNGKVIKMKPGDDVSLPIYSIQHDPKYFEDPEKFDPERFSDERKGSIVDGSYIPFGYGPRVCIGSRFALMEAKLLIFNLLRKFTFEVCDKTPEKFELAPNFANFELKEKIFIELKLRN</sequence>
<dbReference type="PANTHER" id="PTHR24292:SF54">
    <property type="entry name" value="CYP9F3-RELATED"/>
    <property type="match status" value="1"/>
</dbReference>
<dbReference type="Gene3D" id="1.10.630.10">
    <property type="entry name" value="Cytochrome P450"/>
    <property type="match status" value="1"/>
</dbReference>
<keyword evidence="10 15" id="KW-0560">Oxidoreductase</keyword>
<evidence type="ECO:0008006" key="18">
    <source>
        <dbReference type="Google" id="ProtNLM"/>
    </source>
</evidence>
<evidence type="ECO:0000256" key="2">
    <source>
        <dbReference type="ARBA" id="ARBA00003690"/>
    </source>
</evidence>
<dbReference type="AlphaFoldDB" id="A0A9N9WYT8"/>
<evidence type="ECO:0000256" key="13">
    <source>
        <dbReference type="ARBA" id="ARBA00023136"/>
    </source>
</evidence>
<keyword evidence="9" id="KW-0492">Microsome</keyword>
<dbReference type="InterPro" id="IPR036396">
    <property type="entry name" value="Cyt_P450_sf"/>
</dbReference>
<evidence type="ECO:0000256" key="3">
    <source>
        <dbReference type="ARBA" id="ARBA00004174"/>
    </source>
</evidence>
<keyword evidence="12 15" id="KW-0503">Monooxygenase</keyword>
<reference evidence="16" key="2">
    <citation type="submission" date="2022-10" db="EMBL/GenBank/DDBJ databases">
        <authorList>
            <consortium name="ENA_rothamsted_submissions"/>
            <consortium name="culmorum"/>
            <person name="King R."/>
        </authorList>
    </citation>
    <scope>NUCLEOTIDE SEQUENCE</scope>
</reference>
<dbReference type="FunFam" id="1.10.630.10:FF:000042">
    <property type="entry name" value="Cytochrome P450"/>
    <property type="match status" value="1"/>
</dbReference>
<comment type="cofactor">
    <cofactor evidence="1 14">
        <name>heme</name>
        <dbReference type="ChEBI" id="CHEBI:30413"/>
    </cofactor>
</comment>
<reference evidence="16" key="1">
    <citation type="submission" date="2022-01" db="EMBL/GenBank/DDBJ databases">
        <authorList>
            <person name="King R."/>
        </authorList>
    </citation>
    <scope>NUCLEOTIDE SEQUENCE</scope>
</reference>
<dbReference type="GO" id="GO:0020037">
    <property type="term" value="F:heme binding"/>
    <property type="evidence" value="ECO:0007669"/>
    <property type="project" value="InterPro"/>
</dbReference>
<dbReference type="PANTHER" id="PTHR24292">
    <property type="entry name" value="CYTOCHROME P450"/>
    <property type="match status" value="1"/>
</dbReference>
<evidence type="ECO:0000256" key="11">
    <source>
        <dbReference type="ARBA" id="ARBA00023004"/>
    </source>
</evidence>
<keyword evidence="8" id="KW-0256">Endoplasmic reticulum</keyword>
<evidence type="ECO:0000256" key="15">
    <source>
        <dbReference type="RuleBase" id="RU000461"/>
    </source>
</evidence>
<evidence type="ECO:0000256" key="10">
    <source>
        <dbReference type="ARBA" id="ARBA00023002"/>
    </source>
</evidence>
<keyword evidence="6 14" id="KW-0349">Heme</keyword>
<evidence type="ECO:0000256" key="8">
    <source>
        <dbReference type="ARBA" id="ARBA00022824"/>
    </source>
</evidence>